<proteinExistence type="predicted"/>
<comment type="caution">
    <text evidence="2">The sequence shown here is derived from an EMBL/GenBank/DDBJ whole genome shotgun (WGS) entry which is preliminary data.</text>
</comment>
<feature type="domain" description="DUF7580" evidence="1">
    <location>
        <begin position="20"/>
        <end position="352"/>
    </location>
</feature>
<dbReference type="InterPro" id="IPR056002">
    <property type="entry name" value="DUF7580"/>
</dbReference>
<dbReference type="Proteomes" id="UP001610563">
    <property type="component" value="Unassembled WGS sequence"/>
</dbReference>
<dbReference type="EMBL" id="JBFTWV010000232">
    <property type="protein sequence ID" value="KAL2783483.1"/>
    <property type="molecule type" value="Genomic_DNA"/>
</dbReference>
<keyword evidence="3" id="KW-1185">Reference proteome</keyword>
<evidence type="ECO:0000313" key="3">
    <source>
        <dbReference type="Proteomes" id="UP001610563"/>
    </source>
</evidence>
<reference evidence="2 3" key="1">
    <citation type="submission" date="2024-07" db="EMBL/GenBank/DDBJ databases">
        <title>Section-level genome sequencing and comparative genomics of Aspergillus sections Usti and Cavernicolus.</title>
        <authorList>
            <consortium name="Lawrence Berkeley National Laboratory"/>
            <person name="Nybo J.L."/>
            <person name="Vesth T.C."/>
            <person name="Theobald S."/>
            <person name="Frisvad J.C."/>
            <person name="Larsen T.O."/>
            <person name="Kjaerboelling I."/>
            <person name="Rothschild-Mancinelli K."/>
            <person name="Lyhne E.K."/>
            <person name="Kogle M.E."/>
            <person name="Barry K."/>
            <person name="Clum A."/>
            <person name="Na H."/>
            <person name="Ledsgaard L."/>
            <person name="Lin J."/>
            <person name="Lipzen A."/>
            <person name="Kuo A."/>
            <person name="Riley R."/>
            <person name="Mondo S."/>
            <person name="Labutti K."/>
            <person name="Haridas S."/>
            <person name="Pangalinan J."/>
            <person name="Salamov A.A."/>
            <person name="Simmons B.A."/>
            <person name="Magnuson J.K."/>
            <person name="Chen J."/>
            <person name="Drula E."/>
            <person name="Henrissat B."/>
            <person name="Wiebenga A."/>
            <person name="Lubbers R.J."/>
            <person name="Gomes A.C."/>
            <person name="Makela M.R."/>
            <person name="Stajich J."/>
            <person name="Grigoriev I.V."/>
            <person name="Mortensen U.H."/>
            <person name="De Vries R.P."/>
            <person name="Baker S.E."/>
            <person name="Andersen M.R."/>
        </authorList>
    </citation>
    <scope>NUCLEOTIDE SEQUENCE [LARGE SCALE GENOMIC DNA]</scope>
    <source>
        <strain evidence="2 3">CBS 209.92</strain>
    </source>
</reference>
<dbReference type="PANTHER" id="PTHR35186">
    <property type="entry name" value="ANK_REP_REGION DOMAIN-CONTAINING PROTEIN"/>
    <property type="match status" value="1"/>
</dbReference>
<dbReference type="PANTHER" id="PTHR35186:SF4">
    <property type="entry name" value="PRION-INHIBITION AND PROPAGATION HELO DOMAIN-CONTAINING PROTEIN"/>
    <property type="match status" value="1"/>
</dbReference>
<gene>
    <name evidence="2" type="ORF">BJX66DRAFT_344885</name>
</gene>
<evidence type="ECO:0000259" key="1">
    <source>
        <dbReference type="Pfam" id="PF24476"/>
    </source>
</evidence>
<sequence length="388" mass="43142">MPRPQVRGSPRQKKVLRAYQTARRHARALYNSIVLGHCWKCLNTCQHSVHFQLDLAPLPSTGTAAHATSISGHTLILSASQVGFKGRWYEITAEPYIAKLSSPVQANEPGICPTNRGRVRFLSPEDSFEPSKNRVHGLNLLPIENLCLSLRALDRLNTDTGLIGYISDVSDKTNQYNMRLLRDYKSDIHTQSLHEILQTSHSSFSTAPKPDTIELCRRDRLFLAAILASAVFQLQGSWLKQNWSSHDIQFANILTDGYSAIKRPYLSWKVSGPSPACLSCQSPHNKATGTLLPLAISLIELSLGGPISALQQYGDGGLTQIETTVKILDKVQQESGSSYSDVVKECLYWSRPGGLEFGNEKFDERFFDAVVSPLLRNFCSFEGLSYTE</sequence>
<evidence type="ECO:0000313" key="2">
    <source>
        <dbReference type="EMBL" id="KAL2783483.1"/>
    </source>
</evidence>
<protein>
    <recommendedName>
        <fullName evidence="1">DUF7580 domain-containing protein</fullName>
    </recommendedName>
</protein>
<dbReference type="Pfam" id="PF24476">
    <property type="entry name" value="DUF7580"/>
    <property type="match status" value="1"/>
</dbReference>
<organism evidence="2 3">
    <name type="scientific">Aspergillus keveii</name>
    <dbReference type="NCBI Taxonomy" id="714993"/>
    <lineage>
        <taxon>Eukaryota</taxon>
        <taxon>Fungi</taxon>
        <taxon>Dikarya</taxon>
        <taxon>Ascomycota</taxon>
        <taxon>Pezizomycotina</taxon>
        <taxon>Eurotiomycetes</taxon>
        <taxon>Eurotiomycetidae</taxon>
        <taxon>Eurotiales</taxon>
        <taxon>Aspergillaceae</taxon>
        <taxon>Aspergillus</taxon>
        <taxon>Aspergillus subgen. Nidulantes</taxon>
    </lineage>
</organism>
<accession>A0ABR4FJN9</accession>
<name>A0ABR4FJN9_9EURO</name>